<comment type="caution">
    <text evidence="2">The sequence shown here is derived from an EMBL/GenBank/DDBJ whole genome shotgun (WGS) entry which is preliminary data.</text>
</comment>
<evidence type="ECO:0000313" key="2">
    <source>
        <dbReference type="EMBL" id="CAG8697214.1"/>
    </source>
</evidence>
<gene>
    <name evidence="2" type="ORF">AMORRO_LOCUS11911</name>
</gene>
<feature type="compositionally biased region" description="Gly residues" evidence="1">
    <location>
        <begin position="53"/>
        <end position="65"/>
    </location>
</feature>
<protein>
    <submittedName>
        <fullName evidence="2">7007_t:CDS:1</fullName>
    </submittedName>
</protein>
<evidence type="ECO:0000256" key="1">
    <source>
        <dbReference type="SAM" id="MobiDB-lite"/>
    </source>
</evidence>
<dbReference type="EMBL" id="CAJVPV010016262">
    <property type="protein sequence ID" value="CAG8697214.1"/>
    <property type="molecule type" value="Genomic_DNA"/>
</dbReference>
<organism evidence="2 3">
    <name type="scientific">Acaulospora morrowiae</name>
    <dbReference type="NCBI Taxonomy" id="94023"/>
    <lineage>
        <taxon>Eukaryota</taxon>
        <taxon>Fungi</taxon>
        <taxon>Fungi incertae sedis</taxon>
        <taxon>Mucoromycota</taxon>
        <taxon>Glomeromycotina</taxon>
        <taxon>Glomeromycetes</taxon>
        <taxon>Diversisporales</taxon>
        <taxon>Acaulosporaceae</taxon>
        <taxon>Acaulospora</taxon>
    </lineage>
</organism>
<dbReference type="AlphaFoldDB" id="A0A9N9N2C5"/>
<proteinExistence type="predicted"/>
<feature type="compositionally biased region" description="Basic and acidic residues" evidence="1">
    <location>
        <begin position="28"/>
        <end position="49"/>
    </location>
</feature>
<dbReference type="InterPro" id="IPR015157">
    <property type="entry name" value="TMA7"/>
</dbReference>
<accession>A0A9N9N2C5</accession>
<keyword evidence="3" id="KW-1185">Reference proteome</keyword>
<sequence>MSSRQGGKLKPLKQPKKKGPGDVDETDLEHKKKEQEAQKKLKELKDKAQKGGPLIGGGIKKSGKK</sequence>
<evidence type="ECO:0000313" key="3">
    <source>
        <dbReference type="Proteomes" id="UP000789342"/>
    </source>
</evidence>
<name>A0A9N9N2C5_9GLOM</name>
<dbReference type="Proteomes" id="UP000789342">
    <property type="component" value="Unassembled WGS sequence"/>
</dbReference>
<reference evidence="2" key="1">
    <citation type="submission" date="2021-06" db="EMBL/GenBank/DDBJ databases">
        <authorList>
            <person name="Kallberg Y."/>
            <person name="Tangrot J."/>
            <person name="Rosling A."/>
        </authorList>
    </citation>
    <scope>NUCLEOTIDE SEQUENCE</scope>
    <source>
        <strain evidence="2">CL551</strain>
    </source>
</reference>
<dbReference type="Pfam" id="PF09072">
    <property type="entry name" value="TMA7"/>
    <property type="match status" value="1"/>
</dbReference>
<feature type="region of interest" description="Disordered" evidence="1">
    <location>
        <begin position="1"/>
        <end position="65"/>
    </location>
</feature>
<dbReference type="PANTHER" id="PTHR28632">
    <property type="entry name" value="TRANSLATION MACHINERY-ASSOCIATED PROTEIN 7"/>
    <property type="match status" value="1"/>
</dbReference>